<dbReference type="EMBL" id="GBHO01020495">
    <property type="protein sequence ID" value="JAG23109.1"/>
    <property type="molecule type" value="Transcribed_RNA"/>
</dbReference>
<dbReference type="EMBL" id="GBHO01020497">
    <property type="protein sequence ID" value="JAG23107.1"/>
    <property type="molecule type" value="Transcribed_RNA"/>
</dbReference>
<dbReference type="PANTHER" id="PTHR47331">
    <property type="entry name" value="PHD-TYPE DOMAIN-CONTAINING PROTEIN"/>
    <property type="match status" value="1"/>
</dbReference>
<evidence type="ECO:0000313" key="2">
    <source>
        <dbReference type="EMBL" id="JAG23107.1"/>
    </source>
</evidence>
<accession>A0A0A9XQY9</accession>
<feature type="region of interest" description="Disordered" evidence="1">
    <location>
        <begin position="136"/>
        <end position="177"/>
    </location>
</feature>
<name>A0A0A9XQY9_LYGHE</name>
<feature type="region of interest" description="Disordered" evidence="1">
    <location>
        <begin position="285"/>
        <end position="361"/>
    </location>
</feature>
<feature type="compositionally biased region" description="Polar residues" evidence="1">
    <location>
        <begin position="285"/>
        <end position="294"/>
    </location>
</feature>
<feature type="compositionally biased region" description="Polar residues" evidence="1">
    <location>
        <begin position="320"/>
        <end position="339"/>
    </location>
</feature>
<dbReference type="EMBL" id="GBHO01020496">
    <property type="protein sequence ID" value="JAG23108.1"/>
    <property type="molecule type" value="Transcribed_RNA"/>
</dbReference>
<gene>
    <name evidence="2" type="primary">fdxN_0</name>
    <name evidence="4" type="synonym">fdxN_1</name>
    <name evidence="3" type="synonym">fdxN_2</name>
    <name evidence="2" type="ORF">CM83_85720</name>
    <name evidence="3" type="ORF">CM83_85721</name>
    <name evidence="4" type="ORF">CM83_85723</name>
</gene>
<dbReference type="AlphaFoldDB" id="A0A0A9XQY9"/>
<feature type="compositionally biased region" description="Polar residues" evidence="1">
    <location>
        <begin position="144"/>
        <end position="156"/>
    </location>
</feature>
<proteinExistence type="predicted"/>
<organism evidence="2">
    <name type="scientific">Lygus hesperus</name>
    <name type="common">Western plant bug</name>
    <dbReference type="NCBI Taxonomy" id="30085"/>
    <lineage>
        <taxon>Eukaryota</taxon>
        <taxon>Metazoa</taxon>
        <taxon>Ecdysozoa</taxon>
        <taxon>Arthropoda</taxon>
        <taxon>Hexapoda</taxon>
        <taxon>Insecta</taxon>
        <taxon>Pterygota</taxon>
        <taxon>Neoptera</taxon>
        <taxon>Paraneoptera</taxon>
        <taxon>Hemiptera</taxon>
        <taxon>Heteroptera</taxon>
        <taxon>Panheteroptera</taxon>
        <taxon>Cimicomorpha</taxon>
        <taxon>Miridae</taxon>
        <taxon>Mirini</taxon>
        <taxon>Lygus</taxon>
    </lineage>
</organism>
<reference evidence="2" key="1">
    <citation type="journal article" date="2014" name="PLoS ONE">
        <title>Transcriptome-Based Identification of ABC Transporters in the Western Tarnished Plant Bug Lygus hesperus.</title>
        <authorList>
            <person name="Hull J.J."/>
            <person name="Chaney K."/>
            <person name="Geib S.M."/>
            <person name="Fabrick J.A."/>
            <person name="Brent C.S."/>
            <person name="Walsh D."/>
            <person name="Lavine L.C."/>
        </authorList>
    </citation>
    <scope>NUCLEOTIDE SEQUENCE</scope>
</reference>
<sequence length="463" mass="53159">MAPNMFEPRYIDSASILSEKHQAAANGKPHNSYLFVHSLRWSHLIDKLRSFKTSEYYGTSQHYLTWHYRRTLTSLDRDLRTMLERLPRFLGDDHTVLESWVKRLLCLQDDAHALEYILNESSLQIKKSKESSTYTHKNVRGSWTPDSGSHLQSTRTTPERSNTKKSRFLPESPPSTPTVKGAINRIFPCKLCSGKHALRLCPRFHQLSVAERKIIVIEKSLCFNCLASTHTTDTCQSKNVCAHCKTPHNSMLHETISTRKSTEKKLDENGVKLLGKTISKSHVIQGTSVSSHTPNAAHKQEDQLNRTLSTPASPHGNFVQKCSGSDHPSQHGSKVNTSLRHQEPDESLSLERDLTPEDRRSQSNTCLNRFYQAVHQGATHRRLIHPVVFRRFIVTSHGKLLMNTLRLSPSYDARDESQLEPLSMEWLEYWHRLLREHQHNLPSIPEFEDLWTTNPCQADLREL</sequence>
<evidence type="ECO:0000313" key="3">
    <source>
        <dbReference type="EMBL" id="JAG23108.1"/>
    </source>
</evidence>
<evidence type="ECO:0000313" key="4">
    <source>
        <dbReference type="EMBL" id="JAG23109.1"/>
    </source>
</evidence>
<protein>
    <submittedName>
        <fullName evidence="2">Ferredoxin-like protein in nif region</fullName>
    </submittedName>
</protein>
<reference evidence="2" key="2">
    <citation type="submission" date="2014-07" db="EMBL/GenBank/DDBJ databases">
        <authorList>
            <person name="Hull J."/>
        </authorList>
    </citation>
    <scope>NUCLEOTIDE SEQUENCE</scope>
</reference>
<feature type="compositionally biased region" description="Basic and acidic residues" evidence="1">
    <location>
        <begin position="340"/>
        <end position="361"/>
    </location>
</feature>
<dbReference type="PANTHER" id="PTHR47331:SF5">
    <property type="entry name" value="RIBONUCLEASE H"/>
    <property type="match status" value="1"/>
</dbReference>
<evidence type="ECO:0000256" key="1">
    <source>
        <dbReference type="SAM" id="MobiDB-lite"/>
    </source>
</evidence>